<accession>A0A699HHI2</accession>
<name>A0A699HHI2_TANCI</name>
<organism evidence="1">
    <name type="scientific">Tanacetum cinerariifolium</name>
    <name type="common">Dalmatian daisy</name>
    <name type="synonym">Chrysanthemum cinerariifolium</name>
    <dbReference type="NCBI Taxonomy" id="118510"/>
    <lineage>
        <taxon>Eukaryota</taxon>
        <taxon>Viridiplantae</taxon>
        <taxon>Streptophyta</taxon>
        <taxon>Embryophyta</taxon>
        <taxon>Tracheophyta</taxon>
        <taxon>Spermatophyta</taxon>
        <taxon>Magnoliopsida</taxon>
        <taxon>eudicotyledons</taxon>
        <taxon>Gunneridae</taxon>
        <taxon>Pentapetalae</taxon>
        <taxon>asterids</taxon>
        <taxon>campanulids</taxon>
        <taxon>Asterales</taxon>
        <taxon>Asteraceae</taxon>
        <taxon>Asteroideae</taxon>
        <taxon>Anthemideae</taxon>
        <taxon>Anthemidinae</taxon>
        <taxon>Tanacetum</taxon>
    </lineage>
</organism>
<sequence>MSPEKRVLPVADRMILQQCSGFIDIDKINQDAWPALLADLSVGEQGIVSLAFGYTSLFQSDKPVKKAQAAVAHASSEACDVVSEINPGEMKAAIKTLNRNFWPVGGDGNEKRLVIRVGFVNDFDIMEEESP</sequence>
<gene>
    <name evidence="1" type="ORF">Tci_402856</name>
</gene>
<protein>
    <submittedName>
        <fullName evidence="1">Plectin-like isoform X5</fullName>
    </submittedName>
</protein>
<dbReference type="EMBL" id="BKCJ010167904">
    <property type="protein sequence ID" value="GEY30882.1"/>
    <property type="molecule type" value="Genomic_DNA"/>
</dbReference>
<comment type="caution">
    <text evidence="1">The sequence shown here is derived from an EMBL/GenBank/DDBJ whole genome shotgun (WGS) entry which is preliminary data.</text>
</comment>
<dbReference type="AlphaFoldDB" id="A0A699HHI2"/>
<evidence type="ECO:0000313" key="1">
    <source>
        <dbReference type="EMBL" id="GEY30882.1"/>
    </source>
</evidence>
<reference evidence="1" key="1">
    <citation type="journal article" date="2019" name="Sci. Rep.">
        <title>Draft genome of Tanacetum cinerariifolium, the natural source of mosquito coil.</title>
        <authorList>
            <person name="Yamashiro T."/>
            <person name="Shiraishi A."/>
            <person name="Satake H."/>
            <person name="Nakayama K."/>
        </authorList>
    </citation>
    <scope>NUCLEOTIDE SEQUENCE</scope>
</reference>
<proteinExistence type="predicted"/>
<dbReference type="PANTHER" id="PTHR33740">
    <property type="entry name" value="GPI-ANCHORED ADHESIN-LIKE PROTEIN"/>
    <property type="match status" value="1"/>
</dbReference>
<dbReference type="PANTHER" id="PTHR33740:SF3">
    <property type="entry name" value="GPI-ANCHORED ADHESIN-LIKE PROTEIN"/>
    <property type="match status" value="1"/>
</dbReference>
<feature type="non-terminal residue" evidence="1">
    <location>
        <position position="131"/>
    </location>
</feature>